<keyword evidence="1" id="KW-0175">Coiled coil</keyword>
<reference evidence="4" key="1">
    <citation type="journal article" date="2023" name="Commun. Biol.">
        <title>Genome analysis of Parmales, the sister group of diatoms, reveals the evolutionary specialization of diatoms from phago-mixotrophs to photoautotrophs.</title>
        <authorList>
            <person name="Ban H."/>
            <person name="Sato S."/>
            <person name="Yoshikawa S."/>
            <person name="Yamada K."/>
            <person name="Nakamura Y."/>
            <person name="Ichinomiya M."/>
            <person name="Sato N."/>
            <person name="Blanc-Mathieu R."/>
            <person name="Endo H."/>
            <person name="Kuwata A."/>
            <person name="Ogata H."/>
        </authorList>
    </citation>
    <scope>NUCLEOTIDE SEQUENCE [LARGE SCALE GENOMIC DNA]</scope>
</reference>
<dbReference type="AlphaFoldDB" id="A0A9W7A4Y1"/>
<accession>A0A9W7A4Y1</accession>
<dbReference type="Proteomes" id="UP001162640">
    <property type="component" value="Unassembled WGS sequence"/>
</dbReference>
<comment type="caution">
    <text evidence="3">The sequence shown here is derived from an EMBL/GenBank/DDBJ whole genome shotgun (WGS) entry which is preliminary data.</text>
</comment>
<evidence type="ECO:0000256" key="2">
    <source>
        <dbReference type="SAM" id="MobiDB-lite"/>
    </source>
</evidence>
<dbReference type="EMBL" id="BLQM01000117">
    <property type="protein sequence ID" value="GMH65834.1"/>
    <property type="molecule type" value="Genomic_DNA"/>
</dbReference>
<evidence type="ECO:0000313" key="3">
    <source>
        <dbReference type="EMBL" id="GMH65834.1"/>
    </source>
</evidence>
<feature type="region of interest" description="Disordered" evidence="2">
    <location>
        <begin position="49"/>
        <end position="69"/>
    </location>
</feature>
<protein>
    <submittedName>
        <fullName evidence="3">Uncharacterized protein</fullName>
    </submittedName>
</protein>
<gene>
    <name evidence="3" type="ORF">TL16_g04291</name>
</gene>
<name>A0A9W7A4Y1_9STRA</name>
<evidence type="ECO:0000313" key="4">
    <source>
        <dbReference type="Proteomes" id="UP001162640"/>
    </source>
</evidence>
<proteinExistence type="predicted"/>
<sequence length="448" mass="49135">MLHGKSIGNGDFEYASALMAAFFSFARNITDVGNGDEIGKDEGTLAIVNTTPSPTSRARSVGQFSSMGKTKTSRTSFSAMMSSSKIVPLTDEKSTALGCLSTPDATSFVENYNADLEYENKKVQQMDNELQKYTVEEDACISSALGLIAGMKMEGAIPFKAINLAVKTQGINNILWKRFSEKFVIVTYHPLTTHPRVEDKDGDSVIRGSLQAVYHVTQLDDGATEVQYGLHINFGGKFPKATVNGFIIPDMNKGISNHQAHFANSLVLEDLTKTDGKLLGEVLVNQMKAARNLAKGLSTVILSNTEASSAVDHWITQNTALEEFEKKYAWMRPFFVEVAQYNLNTSNFGLRLRVGGGALLSTIDLITDMYMTTQFFNTEGEEGYGRVNAWLIGVTLLLQILVAFAQNSKKLSLFVQETIAILIGFKPALDAYKVGWAQRGRITRPSIP</sequence>
<feature type="coiled-coil region" evidence="1">
    <location>
        <begin position="109"/>
        <end position="136"/>
    </location>
</feature>
<organism evidence="3 4">
    <name type="scientific">Triparma laevis f. inornata</name>
    <dbReference type="NCBI Taxonomy" id="1714386"/>
    <lineage>
        <taxon>Eukaryota</taxon>
        <taxon>Sar</taxon>
        <taxon>Stramenopiles</taxon>
        <taxon>Ochrophyta</taxon>
        <taxon>Bolidophyceae</taxon>
        <taxon>Parmales</taxon>
        <taxon>Triparmaceae</taxon>
        <taxon>Triparma</taxon>
    </lineage>
</organism>
<evidence type="ECO:0000256" key="1">
    <source>
        <dbReference type="SAM" id="Coils"/>
    </source>
</evidence>